<dbReference type="GO" id="GO:0003697">
    <property type="term" value="F:single-stranded DNA binding"/>
    <property type="evidence" value="ECO:0007669"/>
    <property type="project" value="TreeGrafter"/>
</dbReference>
<evidence type="ECO:0000256" key="5">
    <source>
        <dbReference type="ARBA" id="ARBA00023242"/>
    </source>
</evidence>
<evidence type="ECO:0000256" key="4">
    <source>
        <dbReference type="ARBA" id="ARBA00023204"/>
    </source>
</evidence>
<feature type="domain" description="Rad4 beta-hairpin" evidence="7">
    <location>
        <begin position="439"/>
        <end position="490"/>
    </location>
</feature>
<dbReference type="GO" id="GO:0005737">
    <property type="term" value="C:cytoplasm"/>
    <property type="evidence" value="ECO:0007669"/>
    <property type="project" value="TreeGrafter"/>
</dbReference>
<feature type="region of interest" description="Disordered" evidence="6">
    <location>
        <begin position="1"/>
        <end position="88"/>
    </location>
</feature>
<evidence type="ECO:0000259" key="9">
    <source>
        <dbReference type="SMART" id="SM01032"/>
    </source>
</evidence>
<comment type="similarity">
    <text evidence="2">Belongs to the XPC family.</text>
</comment>
<dbReference type="OrthoDB" id="300780at2759"/>
<dbReference type="FunFam" id="3.30.70.2460:FF:000001">
    <property type="entry name" value="DNA repair protein Rad4 family"/>
    <property type="match status" value="1"/>
</dbReference>
<dbReference type="Gene3D" id="3.30.70.2460">
    <property type="entry name" value="Rad4, beta-hairpin domain BHD3"/>
    <property type="match status" value="1"/>
</dbReference>
<evidence type="ECO:0000313" key="10">
    <source>
        <dbReference type="EMBL" id="KAJ1919921.1"/>
    </source>
</evidence>
<evidence type="ECO:0000313" key="11">
    <source>
        <dbReference type="Proteomes" id="UP001150538"/>
    </source>
</evidence>
<dbReference type="GO" id="GO:0071942">
    <property type="term" value="C:XPC complex"/>
    <property type="evidence" value="ECO:0007669"/>
    <property type="project" value="TreeGrafter"/>
</dbReference>
<feature type="domain" description="Rad4 beta-hairpin" evidence="8">
    <location>
        <begin position="492"/>
        <end position="557"/>
    </location>
</feature>
<dbReference type="InterPro" id="IPR038765">
    <property type="entry name" value="Papain-like_cys_pep_sf"/>
</dbReference>
<organism evidence="10 11">
    <name type="scientific">Mycoemilia scoparia</name>
    <dbReference type="NCBI Taxonomy" id="417184"/>
    <lineage>
        <taxon>Eukaryota</taxon>
        <taxon>Fungi</taxon>
        <taxon>Fungi incertae sedis</taxon>
        <taxon>Zoopagomycota</taxon>
        <taxon>Kickxellomycotina</taxon>
        <taxon>Kickxellomycetes</taxon>
        <taxon>Kickxellales</taxon>
        <taxon>Kickxellaceae</taxon>
        <taxon>Mycoemilia</taxon>
    </lineage>
</organism>
<feature type="compositionally biased region" description="Polar residues" evidence="6">
    <location>
        <begin position="1"/>
        <end position="10"/>
    </location>
</feature>
<evidence type="ECO:0000256" key="1">
    <source>
        <dbReference type="ARBA" id="ARBA00004123"/>
    </source>
</evidence>
<accession>A0A9W8A2Z7</accession>
<dbReference type="SMART" id="SM01031">
    <property type="entry name" value="BHD_2"/>
    <property type="match status" value="1"/>
</dbReference>
<reference evidence="10" key="1">
    <citation type="submission" date="2022-07" db="EMBL/GenBank/DDBJ databases">
        <title>Phylogenomic reconstructions and comparative analyses of Kickxellomycotina fungi.</title>
        <authorList>
            <person name="Reynolds N.K."/>
            <person name="Stajich J.E."/>
            <person name="Barry K."/>
            <person name="Grigoriev I.V."/>
            <person name="Crous P."/>
            <person name="Smith M.E."/>
        </authorList>
    </citation>
    <scope>NUCLEOTIDE SEQUENCE</scope>
    <source>
        <strain evidence="10">NBRC 100468</strain>
    </source>
</reference>
<dbReference type="GO" id="GO:0006298">
    <property type="term" value="P:mismatch repair"/>
    <property type="evidence" value="ECO:0007669"/>
    <property type="project" value="TreeGrafter"/>
</dbReference>
<dbReference type="AlphaFoldDB" id="A0A9W8A2Z7"/>
<dbReference type="Pfam" id="PF10405">
    <property type="entry name" value="BHD_3"/>
    <property type="match status" value="1"/>
</dbReference>
<comment type="caution">
    <text evidence="10">The sequence shown here is derived from an EMBL/GenBank/DDBJ whole genome shotgun (WGS) entry which is preliminary data.</text>
</comment>
<keyword evidence="5" id="KW-0539">Nucleus</keyword>
<keyword evidence="4" id="KW-0234">DNA repair</keyword>
<dbReference type="PANTHER" id="PTHR12135:SF0">
    <property type="entry name" value="DNA REPAIR PROTEIN COMPLEMENTING XP-C CELLS"/>
    <property type="match status" value="1"/>
</dbReference>
<feature type="compositionally biased region" description="Basic and acidic residues" evidence="6">
    <location>
        <begin position="685"/>
        <end position="696"/>
    </location>
</feature>
<dbReference type="GO" id="GO:0000111">
    <property type="term" value="C:nucleotide-excision repair factor 2 complex"/>
    <property type="evidence" value="ECO:0007669"/>
    <property type="project" value="TreeGrafter"/>
</dbReference>
<dbReference type="EMBL" id="JANBPU010000020">
    <property type="protein sequence ID" value="KAJ1919921.1"/>
    <property type="molecule type" value="Genomic_DNA"/>
</dbReference>
<dbReference type="SMART" id="SM01030">
    <property type="entry name" value="BHD_1"/>
    <property type="match status" value="1"/>
</dbReference>
<evidence type="ECO:0000256" key="6">
    <source>
        <dbReference type="SAM" id="MobiDB-lite"/>
    </source>
</evidence>
<dbReference type="InterPro" id="IPR018326">
    <property type="entry name" value="Rad4_beta-hairpin_dom1"/>
</dbReference>
<gene>
    <name evidence="10" type="ORF">H4219_001702</name>
</gene>
<feature type="compositionally biased region" description="Basic and acidic residues" evidence="6">
    <location>
        <begin position="74"/>
        <end position="87"/>
    </location>
</feature>
<name>A0A9W8A2Z7_9FUNG</name>
<feature type="region of interest" description="Disordered" evidence="6">
    <location>
        <begin position="516"/>
        <end position="539"/>
    </location>
</feature>
<dbReference type="GO" id="GO:0006289">
    <property type="term" value="P:nucleotide-excision repair"/>
    <property type="evidence" value="ECO:0007669"/>
    <property type="project" value="InterPro"/>
</dbReference>
<dbReference type="InterPro" id="IPR042488">
    <property type="entry name" value="Rad4_BHD3_sf"/>
</dbReference>
<dbReference type="Proteomes" id="UP001150538">
    <property type="component" value="Unassembled WGS sequence"/>
</dbReference>
<feature type="compositionally biased region" description="Basic and acidic residues" evidence="6">
    <location>
        <begin position="710"/>
        <end position="719"/>
    </location>
</feature>
<evidence type="ECO:0000256" key="2">
    <source>
        <dbReference type="ARBA" id="ARBA00009525"/>
    </source>
</evidence>
<dbReference type="SUPFAM" id="SSF54001">
    <property type="entry name" value="Cysteine proteinases"/>
    <property type="match status" value="1"/>
</dbReference>
<evidence type="ECO:0000256" key="3">
    <source>
        <dbReference type="ARBA" id="ARBA00022763"/>
    </source>
</evidence>
<evidence type="ECO:0000259" key="7">
    <source>
        <dbReference type="SMART" id="SM01030"/>
    </source>
</evidence>
<dbReference type="Pfam" id="PF10403">
    <property type="entry name" value="BHD_1"/>
    <property type="match status" value="1"/>
</dbReference>
<evidence type="ECO:0000259" key="8">
    <source>
        <dbReference type="SMART" id="SM01031"/>
    </source>
</evidence>
<comment type="subcellular location">
    <subcellularLocation>
        <location evidence="1">Nucleus</location>
    </subcellularLocation>
</comment>
<keyword evidence="3" id="KW-0227">DNA damage</keyword>
<feature type="compositionally biased region" description="Acidic residues" evidence="6">
    <location>
        <begin position="48"/>
        <end position="73"/>
    </location>
</feature>
<feature type="domain" description="Rad4 beta-hairpin" evidence="9">
    <location>
        <begin position="564"/>
        <end position="638"/>
    </location>
</feature>
<feature type="region of interest" description="Disordered" evidence="6">
    <location>
        <begin position="685"/>
        <end position="731"/>
    </location>
</feature>
<dbReference type="Gene3D" id="2.20.20.110">
    <property type="entry name" value="Rad4, beta-hairpin domain BHD1"/>
    <property type="match status" value="1"/>
</dbReference>
<dbReference type="PANTHER" id="PTHR12135">
    <property type="entry name" value="DNA REPAIR PROTEIN XP-C / RAD4"/>
    <property type="match status" value="1"/>
</dbReference>
<dbReference type="Pfam" id="PF03835">
    <property type="entry name" value="Rad4"/>
    <property type="match status" value="1"/>
</dbReference>
<sequence>MPDQNATNPPCLTPNAGKKRKLEPNELDKTQISPSHVSSPAEILNGLDDYDDAFFEDSDDFEFEEDEESEERDDEKQEQSKDAKAKEPVSIFSDDFDISKIASALDDYEESEDEFLSEEPAISVEKANGSDEDFPMSTVELDFGSETNQNNSKKDNAVSRKELATKLYFNQIHTLCVLCSSLYMCAAANDPCVQGLVLSLGSTDSIDRAIKSNRSGSPETKKRPQNQTWLSTLESLLGSLGIKGFRTVTGTQDPKESYTEQLIDRINNGIVFEPWERSVMVVALLRGCGYLSRLCTNIYPTYPENPESSEGTCAEYWCEVYSPIDEDWIVINPNSLGIETASRFACKSRFSKHQSSKPTSNADMIYAVGFDNRCHSADITRRYCPAFNTVTLKARKRAVGKGIVPFAQDWWDLSLQMWKNPKPSAIDKREQERFEAMGVIEKLPTTITGFMGHPLYVLERHIGKTQALYPKEPVIGYVRGEPVYLRSCVQKLYSASKWLRLGRCIKPGEKPTKMLLKSSSRKRGVDERNSGSNTDIEGETKGSLLFGEWQTAVYVPPAVDNGCVPKDSYGRLDVFQPSMVPAGGAHVKVQGAIKLCKRYGIDCAEAVVGFDFRKNRVIPVVQGVIVAKESEQLLLDACRELSDLERERLAKDKYVRALALWRNFIRGLQIGMEVDQIFKKHRGTDKLPTKSSEKEPVVSNIDDDDDDDEKESKSNKSDDEVFDTGGGFILD</sequence>
<keyword evidence="11" id="KW-1185">Reference proteome</keyword>
<dbReference type="SMART" id="SM01032">
    <property type="entry name" value="BHD_3"/>
    <property type="match status" value="1"/>
</dbReference>
<dbReference type="InterPro" id="IPR018327">
    <property type="entry name" value="BHD_2"/>
</dbReference>
<dbReference type="Pfam" id="PF10404">
    <property type="entry name" value="BHD_2"/>
    <property type="match status" value="1"/>
</dbReference>
<dbReference type="InterPro" id="IPR018328">
    <property type="entry name" value="Rad4_beta-hairpin_dom3"/>
</dbReference>
<dbReference type="InterPro" id="IPR036985">
    <property type="entry name" value="Transglutaminase-like_sf"/>
</dbReference>
<dbReference type="Gene3D" id="3.90.260.10">
    <property type="entry name" value="Transglutaminase-like"/>
    <property type="match status" value="1"/>
</dbReference>
<dbReference type="InterPro" id="IPR004583">
    <property type="entry name" value="DNA_repair_Rad4"/>
</dbReference>
<proteinExistence type="inferred from homology"/>
<dbReference type="GO" id="GO:0003684">
    <property type="term" value="F:damaged DNA binding"/>
    <property type="evidence" value="ECO:0007669"/>
    <property type="project" value="InterPro"/>
</dbReference>
<protein>
    <submittedName>
        <fullName evidence="10">Uncharacterized protein</fullName>
    </submittedName>
</protein>
<dbReference type="InterPro" id="IPR018325">
    <property type="entry name" value="Rad4/PNGase_transGLS-fold"/>
</dbReference>